<dbReference type="AlphaFoldDB" id="A0A9E2L6U2"/>
<comment type="caution">
    <text evidence="1">The sequence shown here is derived from an EMBL/GenBank/DDBJ whole genome shotgun (WGS) entry which is preliminary data.</text>
</comment>
<reference evidence="1" key="1">
    <citation type="journal article" date="2021" name="PeerJ">
        <title>Extensive microbial diversity within the chicken gut microbiome revealed by metagenomics and culture.</title>
        <authorList>
            <person name="Gilroy R."/>
            <person name="Ravi A."/>
            <person name="Getino M."/>
            <person name="Pursley I."/>
            <person name="Horton D.L."/>
            <person name="Alikhan N.F."/>
            <person name="Baker D."/>
            <person name="Gharbi K."/>
            <person name="Hall N."/>
            <person name="Watson M."/>
            <person name="Adriaenssens E.M."/>
            <person name="Foster-Nyarko E."/>
            <person name="Jarju S."/>
            <person name="Secka A."/>
            <person name="Antonio M."/>
            <person name="Oren A."/>
            <person name="Chaudhuri R.R."/>
            <person name="La Ragione R."/>
            <person name="Hildebrand F."/>
            <person name="Pallen M.J."/>
        </authorList>
    </citation>
    <scope>NUCLEOTIDE SEQUENCE</scope>
    <source>
        <strain evidence="1">G3-2149</strain>
    </source>
</reference>
<dbReference type="EMBL" id="JAHLFU010000200">
    <property type="protein sequence ID" value="MBU3854051.1"/>
    <property type="molecule type" value="Genomic_DNA"/>
</dbReference>
<dbReference type="Proteomes" id="UP000823865">
    <property type="component" value="Unassembled WGS sequence"/>
</dbReference>
<organism evidence="1 2">
    <name type="scientific">Candidatus Paraprevotella stercoravium</name>
    <dbReference type="NCBI Taxonomy" id="2838725"/>
    <lineage>
        <taxon>Bacteria</taxon>
        <taxon>Pseudomonadati</taxon>
        <taxon>Bacteroidota</taxon>
        <taxon>Bacteroidia</taxon>
        <taxon>Bacteroidales</taxon>
        <taxon>Prevotellaceae</taxon>
        <taxon>Paraprevotella</taxon>
    </lineage>
</organism>
<proteinExistence type="predicted"/>
<accession>A0A9E2L6U2</accession>
<protein>
    <submittedName>
        <fullName evidence="1">Uncharacterized protein</fullName>
    </submittedName>
</protein>
<sequence>MKKVINLVLGLCALALLYLCYSSIMEPINFNKAKEMREAAVKERLIQIRDAEEQYRLQKGEFCDSFPELIAFIKDGKVPFINKVGELTDEQMDKGMTEAKAAAIVNSGDAAAIAANGLQNFRRDTVWVALADTLFGKGFVADSIQYIPYSNGKVFELEKSVVTNKSGVVQNVMECRATYDDYLQGLSSREVSNLKDMAEKTERYPGLKIGDLYTANNNAGNWE</sequence>
<gene>
    <name evidence="1" type="ORF">H9789_09630</name>
</gene>
<reference evidence="1" key="2">
    <citation type="submission" date="2021-04" db="EMBL/GenBank/DDBJ databases">
        <authorList>
            <person name="Gilroy R."/>
        </authorList>
    </citation>
    <scope>NUCLEOTIDE SEQUENCE</scope>
    <source>
        <strain evidence="1">G3-2149</strain>
    </source>
</reference>
<evidence type="ECO:0000313" key="2">
    <source>
        <dbReference type="Proteomes" id="UP000823865"/>
    </source>
</evidence>
<name>A0A9E2L6U2_9BACT</name>
<evidence type="ECO:0000313" key="1">
    <source>
        <dbReference type="EMBL" id="MBU3854051.1"/>
    </source>
</evidence>